<sequence length="215" mass="23128">MSMQRPPAARPEGLRERKRRATENAIELAAVELALEKGLAEVTVAEICELAKISRSTFFNYMPNRDAAIMGRPIALVPRELAFALLDDADGNVPLGLLRITVASIGHNGVNAPVAAGRRRLVSEQPDAARLQHATLGELRTALLELTVEWLGARPEGRALPDIAVQREALLLVGIAGTAAEVLIEEWANADGELQISEQSFHTAIAELGAVLHRG</sequence>
<dbReference type="RefSeq" id="WP_242616386.1">
    <property type="nucleotide sequence ID" value="NZ_SHLC01000001.1"/>
</dbReference>
<protein>
    <submittedName>
        <fullName evidence="4">TetR family transcriptional regulator</fullName>
    </submittedName>
</protein>
<keyword evidence="5" id="KW-1185">Reference proteome</keyword>
<dbReference type="GO" id="GO:0003677">
    <property type="term" value="F:DNA binding"/>
    <property type="evidence" value="ECO:0007669"/>
    <property type="project" value="UniProtKB-UniRule"/>
</dbReference>
<name>A0A4Q8AP19_9MICO</name>
<dbReference type="AlphaFoldDB" id="A0A4Q8AP19"/>
<evidence type="ECO:0000313" key="4">
    <source>
        <dbReference type="EMBL" id="RZU66422.1"/>
    </source>
</evidence>
<dbReference type="PROSITE" id="PS50977">
    <property type="entry name" value="HTH_TETR_2"/>
    <property type="match status" value="1"/>
</dbReference>
<accession>A0A4Q8AP19</accession>
<dbReference type="Gene3D" id="1.10.357.10">
    <property type="entry name" value="Tetracycline Repressor, domain 2"/>
    <property type="match status" value="1"/>
</dbReference>
<proteinExistence type="predicted"/>
<organism evidence="4 5">
    <name type="scientific">Microterricola gilva</name>
    <dbReference type="NCBI Taxonomy" id="393267"/>
    <lineage>
        <taxon>Bacteria</taxon>
        <taxon>Bacillati</taxon>
        <taxon>Actinomycetota</taxon>
        <taxon>Actinomycetes</taxon>
        <taxon>Micrococcales</taxon>
        <taxon>Microbacteriaceae</taxon>
        <taxon>Microterricola</taxon>
    </lineage>
</organism>
<evidence type="ECO:0000259" key="3">
    <source>
        <dbReference type="PROSITE" id="PS50977"/>
    </source>
</evidence>
<evidence type="ECO:0000313" key="5">
    <source>
        <dbReference type="Proteomes" id="UP000291483"/>
    </source>
</evidence>
<evidence type="ECO:0000256" key="1">
    <source>
        <dbReference type="ARBA" id="ARBA00023125"/>
    </source>
</evidence>
<dbReference type="InterPro" id="IPR009057">
    <property type="entry name" value="Homeodomain-like_sf"/>
</dbReference>
<keyword evidence="1 2" id="KW-0238">DNA-binding</keyword>
<gene>
    <name evidence="4" type="ORF">EV379_2778</name>
</gene>
<dbReference type="Proteomes" id="UP000291483">
    <property type="component" value="Unassembled WGS sequence"/>
</dbReference>
<feature type="domain" description="HTH tetR-type" evidence="3">
    <location>
        <begin position="20"/>
        <end position="80"/>
    </location>
</feature>
<dbReference type="Pfam" id="PF00440">
    <property type="entry name" value="TetR_N"/>
    <property type="match status" value="1"/>
</dbReference>
<dbReference type="InterPro" id="IPR001647">
    <property type="entry name" value="HTH_TetR"/>
</dbReference>
<dbReference type="EMBL" id="SHLC01000001">
    <property type="protein sequence ID" value="RZU66422.1"/>
    <property type="molecule type" value="Genomic_DNA"/>
</dbReference>
<feature type="DNA-binding region" description="H-T-H motif" evidence="2">
    <location>
        <begin position="43"/>
        <end position="62"/>
    </location>
</feature>
<comment type="caution">
    <text evidence="4">The sequence shown here is derived from an EMBL/GenBank/DDBJ whole genome shotgun (WGS) entry which is preliminary data.</text>
</comment>
<dbReference type="SUPFAM" id="SSF46689">
    <property type="entry name" value="Homeodomain-like"/>
    <property type="match status" value="1"/>
</dbReference>
<reference evidence="4 5" key="1">
    <citation type="submission" date="2019-02" db="EMBL/GenBank/DDBJ databases">
        <title>Sequencing the genomes of 1000 actinobacteria strains.</title>
        <authorList>
            <person name="Klenk H.-P."/>
        </authorList>
    </citation>
    <scope>NUCLEOTIDE SEQUENCE [LARGE SCALE GENOMIC DNA]</scope>
    <source>
        <strain evidence="4 5">DSM 18319</strain>
    </source>
</reference>
<evidence type="ECO:0000256" key="2">
    <source>
        <dbReference type="PROSITE-ProRule" id="PRU00335"/>
    </source>
</evidence>